<dbReference type="PROSITE" id="PS50112">
    <property type="entry name" value="PAS"/>
    <property type="match status" value="1"/>
</dbReference>
<comment type="catalytic activity">
    <reaction evidence="1">
        <text>ATP + protein L-histidine = ADP + protein N-phospho-L-histidine.</text>
        <dbReference type="EC" id="2.7.13.3"/>
    </reaction>
</comment>
<dbReference type="CDD" id="cd00082">
    <property type="entry name" value="HisKA"/>
    <property type="match status" value="1"/>
</dbReference>
<evidence type="ECO:0000256" key="7">
    <source>
        <dbReference type="ARBA" id="ARBA00022840"/>
    </source>
</evidence>
<dbReference type="SUPFAM" id="SSF55785">
    <property type="entry name" value="PYP-like sensor domain (PAS domain)"/>
    <property type="match status" value="2"/>
</dbReference>
<dbReference type="InterPro" id="IPR003594">
    <property type="entry name" value="HATPase_dom"/>
</dbReference>
<reference evidence="12 13" key="1">
    <citation type="journal article" date="2021" name="Microorganisms">
        <title>Bacterial Dimethylsulfoniopropionate Biosynthesis in the East China Sea.</title>
        <authorList>
            <person name="Liu J."/>
            <person name="Zhang Y."/>
            <person name="Liu J."/>
            <person name="Zhong H."/>
            <person name="Williams B.T."/>
            <person name="Zheng Y."/>
            <person name="Curson A.R.J."/>
            <person name="Sun C."/>
            <person name="Sun H."/>
            <person name="Song D."/>
            <person name="Wagner Mackenzie B."/>
            <person name="Bermejo Martinez A."/>
            <person name="Todd J.D."/>
            <person name="Zhang X.H."/>
        </authorList>
    </citation>
    <scope>NUCLEOTIDE SEQUENCE [LARGE SCALE GENOMIC DNA]</scope>
    <source>
        <strain evidence="12 13">ESS08</strain>
    </source>
</reference>
<evidence type="ECO:0000256" key="6">
    <source>
        <dbReference type="ARBA" id="ARBA00022777"/>
    </source>
</evidence>
<organism evidence="12 13">
    <name type="scientific">Mesobacillus boroniphilus</name>
    <dbReference type="NCBI Taxonomy" id="308892"/>
    <lineage>
        <taxon>Bacteria</taxon>
        <taxon>Bacillati</taxon>
        <taxon>Bacillota</taxon>
        <taxon>Bacilli</taxon>
        <taxon>Bacillales</taxon>
        <taxon>Bacillaceae</taxon>
        <taxon>Mesobacillus</taxon>
    </lineage>
</organism>
<dbReference type="Pfam" id="PF13426">
    <property type="entry name" value="PAS_9"/>
    <property type="match status" value="2"/>
</dbReference>
<dbReference type="SMART" id="SM00388">
    <property type="entry name" value="HisKA"/>
    <property type="match status" value="1"/>
</dbReference>
<keyword evidence="4" id="KW-0808">Transferase</keyword>
<proteinExistence type="predicted"/>
<keyword evidence="5" id="KW-0547">Nucleotide-binding</keyword>
<dbReference type="GO" id="GO:0005524">
    <property type="term" value="F:ATP binding"/>
    <property type="evidence" value="ECO:0007669"/>
    <property type="project" value="UniProtKB-KW"/>
</dbReference>
<dbReference type="PANTHER" id="PTHR43065:SF34">
    <property type="entry name" value="SPORULATION KINASE A"/>
    <property type="match status" value="1"/>
</dbReference>
<dbReference type="GO" id="GO:0000155">
    <property type="term" value="F:phosphorelay sensor kinase activity"/>
    <property type="evidence" value="ECO:0007669"/>
    <property type="project" value="InterPro"/>
</dbReference>
<dbReference type="InterPro" id="IPR036890">
    <property type="entry name" value="HATPase_C_sf"/>
</dbReference>
<dbReference type="PANTHER" id="PTHR43065">
    <property type="entry name" value="SENSOR HISTIDINE KINASE"/>
    <property type="match status" value="1"/>
</dbReference>
<dbReference type="SMART" id="SM00091">
    <property type="entry name" value="PAS"/>
    <property type="match status" value="2"/>
</dbReference>
<dbReference type="Pfam" id="PF02518">
    <property type="entry name" value="HATPase_c"/>
    <property type="match status" value="1"/>
</dbReference>
<keyword evidence="8" id="KW-0902">Two-component regulatory system</keyword>
<dbReference type="InterPro" id="IPR003661">
    <property type="entry name" value="HisK_dim/P_dom"/>
</dbReference>
<dbReference type="NCBIfam" id="TIGR00229">
    <property type="entry name" value="sensory_box"/>
    <property type="match status" value="2"/>
</dbReference>
<keyword evidence="13" id="KW-1185">Reference proteome</keyword>
<dbReference type="Pfam" id="PF00512">
    <property type="entry name" value="HisKA"/>
    <property type="match status" value="1"/>
</dbReference>
<dbReference type="CDD" id="cd00130">
    <property type="entry name" value="PAS"/>
    <property type="match status" value="1"/>
</dbReference>
<keyword evidence="7" id="KW-0067">ATP-binding</keyword>
<dbReference type="InterPro" id="IPR000014">
    <property type="entry name" value="PAS"/>
</dbReference>
<keyword evidence="9" id="KW-0175">Coiled coil</keyword>
<dbReference type="PROSITE" id="PS50109">
    <property type="entry name" value="HIS_KIN"/>
    <property type="match status" value="1"/>
</dbReference>
<dbReference type="AlphaFoldDB" id="A0A944CHQ9"/>
<dbReference type="EMBL" id="QTKX01000001">
    <property type="protein sequence ID" value="MBS8263218.1"/>
    <property type="molecule type" value="Genomic_DNA"/>
</dbReference>
<sequence length="562" mass="63967">MAVVLSYPGNNRGFEGISTFHVENTRKMGIRQGGFLVSSANMADEIQALKDKLAALERENSSLKEWKDKHQRAANDFSVQIPADGPATNFDERFIEDQGLLKNLFLETLDGIVFWGKCGKIIAANEATCKIFGLTHEEMLQHKISDFIYQKDEKYSEMKQIIYEKGALREEAFFLLPNGEKRLLEFTVKLNAGDGYHMTIVRDASDRYHMEQQLRKSEERFRRIFEGSIEGMILWDENCKNYEINPSGMAKLELEPEDLEERNFRKLFMNLGLAEELIEEKLQALLRKGRLDGRITIPYEEGRMKHFEYSVKHQLVDSLNLIVFKNITEKIEMEAQLHKSDTLNLLGELAAGIAHEIRNPMTALKGFIQLLENSTGDAYSLYFQVIKTELQRIDSIINEFLILAKPQSIKYEYTDISKIMNETAALLTAQAVLHDVQIKTIYDDDLPELMCEPNQLKKVFINIIKNAIEVMPKGGFVTATVGQAPGNRLHICIKDEGEGIPADKVKKLGEPFYTTKERGTGLGLMVSFKIIEEHGGTIEIESEVGHGTIFHIYLPITKETSD</sequence>
<protein>
    <recommendedName>
        <fullName evidence="2">histidine kinase</fullName>
        <ecNumber evidence="2">2.7.13.3</ecNumber>
    </recommendedName>
</protein>
<comment type="caution">
    <text evidence="12">The sequence shown here is derived from an EMBL/GenBank/DDBJ whole genome shotgun (WGS) entry which is preliminary data.</text>
</comment>
<evidence type="ECO:0000256" key="8">
    <source>
        <dbReference type="ARBA" id="ARBA00023012"/>
    </source>
</evidence>
<evidence type="ECO:0000259" key="11">
    <source>
        <dbReference type="PROSITE" id="PS50112"/>
    </source>
</evidence>
<evidence type="ECO:0000256" key="1">
    <source>
        <dbReference type="ARBA" id="ARBA00000085"/>
    </source>
</evidence>
<dbReference type="Gene3D" id="1.10.287.130">
    <property type="match status" value="1"/>
</dbReference>
<dbReference type="Proteomes" id="UP000761411">
    <property type="component" value="Unassembled WGS sequence"/>
</dbReference>
<feature type="domain" description="Histidine kinase" evidence="10">
    <location>
        <begin position="352"/>
        <end position="558"/>
    </location>
</feature>
<evidence type="ECO:0000256" key="2">
    <source>
        <dbReference type="ARBA" id="ARBA00012438"/>
    </source>
</evidence>
<dbReference type="InterPro" id="IPR036097">
    <property type="entry name" value="HisK_dim/P_sf"/>
</dbReference>
<dbReference type="Gene3D" id="3.30.565.10">
    <property type="entry name" value="Histidine kinase-like ATPase, C-terminal domain"/>
    <property type="match status" value="1"/>
</dbReference>
<gene>
    <name evidence="12" type="ORF">DYI25_02060</name>
</gene>
<dbReference type="InterPro" id="IPR005467">
    <property type="entry name" value="His_kinase_dom"/>
</dbReference>
<evidence type="ECO:0000313" key="13">
    <source>
        <dbReference type="Proteomes" id="UP000761411"/>
    </source>
</evidence>
<evidence type="ECO:0000256" key="5">
    <source>
        <dbReference type="ARBA" id="ARBA00022741"/>
    </source>
</evidence>
<dbReference type="InterPro" id="IPR035965">
    <property type="entry name" value="PAS-like_dom_sf"/>
</dbReference>
<evidence type="ECO:0000259" key="10">
    <source>
        <dbReference type="PROSITE" id="PS50109"/>
    </source>
</evidence>
<keyword evidence="6" id="KW-0418">Kinase</keyword>
<dbReference type="InterPro" id="IPR004358">
    <property type="entry name" value="Sig_transdc_His_kin-like_C"/>
</dbReference>
<keyword evidence="3" id="KW-0597">Phosphoprotein</keyword>
<dbReference type="EC" id="2.7.13.3" evidence="2"/>
<evidence type="ECO:0000256" key="4">
    <source>
        <dbReference type="ARBA" id="ARBA00022679"/>
    </source>
</evidence>
<feature type="domain" description="PAS" evidence="11">
    <location>
        <begin position="97"/>
        <end position="152"/>
    </location>
</feature>
<evidence type="ECO:0000313" key="12">
    <source>
        <dbReference type="EMBL" id="MBS8263218.1"/>
    </source>
</evidence>
<evidence type="ECO:0000256" key="3">
    <source>
        <dbReference type="ARBA" id="ARBA00022553"/>
    </source>
</evidence>
<dbReference type="PRINTS" id="PR00344">
    <property type="entry name" value="BCTRLSENSOR"/>
</dbReference>
<accession>A0A944CHQ9</accession>
<dbReference type="SMART" id="SM00387">
    <property type="entry name" value="HATPase_c"/>
    <property type="match status" value="1"/>
</dbReference>
<feature type="coiled-coil region" evidence="9">
    <location>
        <begin position="39"/>
        <end position="76"/>
    </location>
</feature>
<name>A0A944CHQ9_9BACI</name>
<dbReference type="Gene3D" id="3.30.450.20">
    <property type="entry name" value="PAS domain"/>
    <property type="match status" value="2"/>
</dbReference>
<dbReference type="SUPFAM" id="SSF55874">
    <property type="entry name" value="ATPase domain of HSP90 chaperone/DNA topoisomerase II/histidine kinase"/>
    <property type="match status" value="1"/>
</dbReference>
<dbReference type="SUPFAM" id="SSF47384">
    <property type="entry name" value="Homodimeric domain of signal transducing histidine kinase"/>
    <property type="match status" value="1"/>
</dbReference>
<evidence type="ECO:0000256" key="9">
    <source>
        <dbReference type="SAM" id="Coils"/>
    </source>
</evidence>